<feature type="domain" description="Disease resistance R13L4/SHOC-2-like LRR" evidence="14">
    <location>
        <begin position="88"/>
        <end position="266"/>
    </location>
</feature>
<protein>
    <submittedName>
        <fullName evidence="15">Receptor-like protein</fullName>
    </submittedName>
</protein>
<dbReference type="FunFam" id="3.80.10.10:FF:000111">
    <property type="entry name" value="LRR receptor-like serine/threonine-protein kinase ERECTA"/>
    <property type="match status" value="1"/>
</dbReference>
<dbReference type="InterPro" id="IPR046956">
    <property type="entry name" value="RLP23-like"/>
</dbReference>
<keyword evidence="3" id="KW-1003">Cell membrane</keyword>
<evidence type="ECO:0000256" key="6">
    <source>
        <dbReference type="ARBA" id="ARBA00022729"/>
    </source>
</evidence>
<reference evidence="16" key="1">
    <citation type="journal article" date="2019" name="Curr. Biol.">
        <title>Genome Sequence of Striga asiatica Provides Insight into the Evolution of Plant Parasitism.</title>
        <authorList>
            <person name="Yoshida S."/>
            <person name="Kim S."/>
            <person name="Wafula E.K."/>
            <person name="Tanskanen J."/>
            <person name="Kim Y.M."/>
            <person name="Honaas L."/>
            <person name="Yang Z."/>
            <person name="Spallek T."/>
            <person name="Conn C.E."/>
            <person name="Ichihashi Y."/>
            <person name="Cheong K."/>
            <person name="Cui S."/>
            <person name="Der J.P."/>
            <person name="Gundlach H."/>
            <person name="Jiao Y."/>
            <person name="Hori C."/>
            <person name="Ishida J.K."/>
            <person name="Kasahara H."/>
            <person name="Kiba T."/>
            <person name="Kim M.S."/>
            <person name="Koo N."/>
            <person name="Laohavisit A."/>
            <person name="Lee Y.H."/>
            <person name="Lumba S."/>
            <person name="McCourt P."/>
            <person name="Mortimer J.C."/>
            <person name="Mutuku J.M."/>
            <person name="Nomura T."/>
            <person name="Sasaki-Sekimoto Y."/>
            <person name="Seto Y."/>
            <person name="Wang Y."/>
            <person name="Wakatake T."/>
            <person name="Sakakibara H."/>
            <person name="Demura T."/>
            <person name="Yamaguchi S."/>
            <person name="Yoneyama K."/>
            <person name="Manabe R.I."/>
            <person name="Nelson D.C."/>
            <person name="Schulman A.H."/>
            <person name="Timko M.P."/>
            <person name="dePamphilis C.W."/>
            <person name="Choi D."/>
            <person name="Shirasu K."/>
        </authorList>
    </citation>
    <scope>NUCLEOTIDE SEQUENCE [LARGE SCALE GENOMIC DNA]</scope>
    <source>
        <strain evidence="16">cv. UVA1</strain>
    </source>
</reference>
<evidence type="ECO:0000313" key="16">
    <source>
        <dbReference type="Proteomes" id="UP000325081"/>
    </source>
</evidence>
<keyword evidence="4" id="KW-0433">Leucine-rich repeat</keyword>
<dbReference type="GO" id="GO:0051707">
    <property type="term" value="P:response to other organism"/>
    <property type="evidence" value="ECO:0007669"/>
    <property type="project" value="UniProtKB-ARBA"/>
</dbReference>
<keyword evidence="10" id="KW-0325">Glycoprotein</keyword>
<dbReference type="OrthoDB" id="1600340at2759"/>
<keyword evidence="7" id="KW-0677">Repeat</keyword>
<accession>A0A5A7QQ14</accession>
<feature type="signal peptide" evidence="12">
    <location>
        <begin position="1"/>
        <end position="27"/>
    </location>
</feature>
<evidence type="ECO:0000256" key="11">
    <source>
        <dbReference type="SAM" id="Phobius"/>
    </source>
</evidence>
<evidence type="ECO:0000256" key="10">
    <source>
        <dbReference type="ARBA" id="ARBA00023180"/>
    </source>
</evidence>
<dbReference type="SMART" id="SM00365">
    <property type="entry name" value="LRR_SD22"/>
    <property type="match status" value="9"/>
</dbReference>
<keyword evidence="9 11" id="KW-0472">Membrane</keyword>
<dbReference type="InterPro" id="IPR001611">
    <property type="entry name" value="Leu-rich_rpt"/>
</dbReference>
<evidence type="ECO:0000256" key="12">
    <source>
        <dbReference type="SAM" id="SignalP"/>
    </source>
</evidence>
<dbReference type="Pfam" id="PF13855">
    <property type="entry name" value="LRR_8"/>
    <property type="match status" value="2"/>
</dbReference>
<dbReference type="InterPro" id="IPR055414">
    <property type="entry name" value="LRR_R13L4/SHOC2-like"/>
</dbReference>
<feature type="domain" description="Leucine-rich repeat-containing N-terminal plant-type" evidence="13">
    <location>
        <begin position="34"/>
        <end position="70"/>
    </location>
</feature>
<dbReference type="AlphaFoldDB" id="A0A5A7QQ14"/>
<keyword evidence="15" id="KW-0675">Receptor</keyword>
<evidence type="ECO:0000256" key="5">
    <source>
        <dbReference type="ARBA" id="ARBA00022692"/>
    </source>
</evidence>
<keyword evidence="6 12" id="KW-0732">Signal</keyword>
<evidence type="ECO:0000313" key="15">
    <source>
        <dbReference type="EMBL" id="GER46517.1"/>
    </source>
</evidence>
<dbReference type="Proteomes" id="UP000325081">
    <property type="component" value="Unassembled WGS sequence"/>
</dbReference>
<dbReference type="GO" id="GO:0099402">
    <property type="term" value="P:plant organ development"/>
    <property type="evidence" value="ECO:0007669"/>
    <property type="project" value="UniProtKB-ARBA"/>
</dbReference>
<proteinExistence type="inferred from homology"/>
<dbReference type="GO" id="GO:0006952">
    <property type="term" value="P:defense response"/>
    <property type="evidence" value="ECO:0007669"/>
    <property type="project" value="UniProtKB-ARBA"/>
</dbReference>
<dbReference type="SUPFAM" id="SSF52047">
    <property type="entry name" value="RNI-like"/>
    <property type="match status" value="1"/>
</dbReference>
<sequence length="1020" mass="114167">MMSAPKPCILAALFSVLLFMSLKLSKCINCPEVEKQSLLTFKQSLQDPKNVFSSWDAKFDCCKWKGVVCSNLTGQVLQLHLQGNSLSGKINSSLLNLKHLKYLDLSDNNFHENIPSFIGSLTSLEYLNLSFAGFYGNIPHNIGNLSNLHVLSLADHGYLALELEVNSVEWLSGLSQLEHLNMNEVNLRKATHWAHQVINKLPSLVELHFSGCNLNLMAPLNDVINISRSNLATLDLSYNSLSYAIIPPWIFQLNNLIYLDMSNNSFQGPIPTMSNTTKLQYIDLSWNYLNSSIPQWLYTCKHLQYLDFRFNELSGKIPREITNLCNIQTLNLLGNNLGGEISDSFGNMSDCFLRTLEFLDLSWNQLSGHLPPQFGKFKRLRYLYLRENSLSGVIPVELGKLVSLVRLDLSSNKLMGNLPESIGNLLSLERLYLDNNKLRGNLPESIGKLVNLTHLSIKDNMLEGVVTETHFAHLSNLKILEASGNHLTLKVNPNWIPPFKLESLCLGSWGLVSPFPLWLETQKESISSLDLSCTGIYGNVPSWLWSLSYLNLSHNQLDGKILSIISDRGNDEYDGPLHIFDLSANRFSGPLPPVMTSSSLELHFSNNSFSGGLSDFLCVNTSNVGLINFAGNHLSGELPECFIKWQSLQVLNLGNNKLSGRIPNSMGFLKDLASLNLRGNSFSGHIPSSLQKCTNLMMIDFGDNSLGGDIPKWIDTRFFSLRYLILQSNNFSGEISPSICQLTSLQVLLLSNNKLSGRLPQCLNNLTTMTSKGISDRPYYSVSFDLGRLRSVTYGREFHESVSIATKGRELTYDATLFLVKSIDLSNNILSGDIPIEITSLVELQSLNLSRNRLTGSIPNNIGNMKNLVSLDFSRNSLSGKIPSSITTMSFLSNLNLSYNNLTGRIPQSTQIGSFNESSFIGNNLCGFPLSISCKNDGNVPAPTQVQIQGRKRNKQEIDLFYVFLSLGYAVGVSAVLSALFFKKNWREAYYAFFQKLWDRVYVYFVIQWRRLMRLLGQNP</sequence>
<dbReference type="InterPro" id="IPR003591">
    <property type="entry name" value="Leu-rich_rpt_typical-subtyp"/>
</dbReference>
<dbReference type="FunFam" id="3.80.10.10:FF:000095">
    <property type="entry name" value="LRR receptor-like serine/threonine-protein kinase GSO1"/>
    <property type="match status" value="2"/>
</dbReference>
<feature type="transmembrane region" description="Helical" evidence="11">
    <location>
        <begin position="960"/>
        <end position="982"/>
    </location>
</feature>
<name>A0A5A7QQ14_STRAF</name>
<dbReference type="InterPro" id="IPR032675">
    <property type="entry name" value="LRR_dom_sf"/>
</dbReference>
<evidence type="ECO:0000259" key="13">
    <source>
        <dbReference type="Pfam" id="PF08263"/>
    </source>
</evidence>
<evidence type="ECO:0000256" key="4">
    <source>
        <dbReference type="ARBA" id="ARBA00022614"/>
    </source>
</evidence>
<feature type="domain" description="Disease resistance R13L4/SHOC-2-like LRR" evidence="14">
    <location>
        <begin position="354"/>
        <end position="544"/>
    </location>
</feature>
<dbReference type="EMBL" id="BKCP01007615">
    <property type="protein sequence ID" value="GER46517.1"/>
    <property type="molecule type" value="Genomic_DNA"/>
</dbReference>
<gene>
    <name evidence="15" type="ORF">STAS_23562</name>
</gene>
<organism evidence="15 16">
    <name type="scientific">Striga asiatica</name>
    <name type="common">Asiatic witchweed</name>
    <name type="synonym">Buchnera asiatica</name>
    <dbReference type="NCBI Taxonomy" id="4170"/>
    <lineage>
        <taxon>Eukaryota</taxon>
        <taxon>Viridiplantae</taxon>
        <taxon>Streptophyta</taxon>
        <taxon>Embryophyta</taxon>
        <taxon>Tracheophyta</taxon>
        <taxon>Spermatophyta</taxon>
        <taxon>Magnoliopsida</taxon>
        <taxon>eudicotyledons</taxon>
        <taxon>Gunneridae</taxon>
        <taxon>Pentapetalae</taxon>
        <taxon>asterids</taxon>
        <taxon>lamiids</taxon>
        <taxon>Lamiales</taxon>
        <taxon>Orobanchaceae</taxon>
        <taxon>Buchnereae</taxon>
        <taxon>Striga</taxon>
    </lineage>
</organism>
<keyword evidence="16" id="KW-1185">Reference proteome</keyword>
<dbReference type="GO" id="GO:0009653">
    <property type="term" value="P:anatomical structure morphogenesis"/>
    <property type="evidence" value="ECO:0007669"/>
    <property type="project" value="UniProtKB-ARBA"/>
</dbReference>
<comment type="similarity">
    <text evidence="2">Belongs to the RLP family.</text>
</comment>
<dbReference type="SUPFAM" id="SSF52058">
    <property type="entry name" value="L domain-like"/>
    <property type="match status" value="2"/>
</dbReference>
<comment type="subcellular location">
    <subcellularLocation>
        <location evidence="1">Cell membrane</location>
        <topology evidence="1">Single-pass type I membrane protein</topology>
    </subcellularLocation>
</comment>
<keyword evidence="8 11" id="KW-1133">Transmembrane helix</keyword>
<dbReference type="Pfam" id="PF00560">
    <property type="entry name" value="LRR_1"/>
    <property type="match status" value="6"/>
</dbReference>
<evidence type="ECO:0000256" key="1">
    <source>
        <dbReference type="ARBA" id="ARBA00004251"/>
    </source>
</evidence>
<dbReference type="Pfam" id="PF23598">
    <property type="entry name" value="LRR_14"/>
    <property type="match status" value="2"/>
</dbReference>
<dbReference type="PANTHER" id="PTHR48063:SF98">
    <property type="entry name" value="LRR RECEPTOR-LIKE SERINE_THREONINE-PROTEIN KINASE FLS2"/>
    <property type="match status" value="1"/>
</dbReference>
<evidence type="ECO:0000256" key="8">
    <source>
        <dbReference type="ARBA" id="ARBA00022989"/>
    </source>
</evidence>
<keyword evidence="5 11" id="KW-0812">Transmembrane</keyword>
<dbReference type="FunFam" id="3.80.10.10:FF:000400">
    <property type="entry name" value="Nuclear pore complex protein NUP107"/>
    <property type="match status" value="1"/>
</dbReference>
<evidence type="ECO:0000256" key="7">
    <source>
        <dbReference type="ARBA" id="ARBA00022737"/>
    </source>
</evidence>
<feature type="chain" id="PRO_5022725302" evidence="12">
    <location>
        <begin position="28"/>
        <end position="1020"/>
    </location>
</feature>
<dbReference type="PANTHER" id="PTHR48063">
    <property type="entry name" value="LRR RECEPTOR-LIKE KINASE"/>
    <property type="match status" value="1"/>
</dbReference>
<evidence type="ECO:0000256" key="2">
    <source>
        <dbReference type="ARBA" id="ARBA00009592"/>
    </source>
</evidence>
<dbReference type="FunFam" id="3.80.10.10:FF:001678">
    <property type="entry name" value="Calmodulin-binding receptor kinase CaMRLK"/>
    <property type="match status" value="1"/>
</dbReference>
<evidence type="ECO:0000259" key="14">
    <source>
        <dbReference type="Pfam" id="PF23598"/>
    </source>
</evidence>
<dbReference type="Pfam" id="PF08263">
    <property type="entry name" value="LRRNT_2"/>
    <property type="match status" value="1"/>
</dbReference>
<evidence type="ECO:0000256" key="9">
    <source>
        <dbReference type="ARBA" id="ARBA00023136"/>
    </source>
</evidence>
<dbReference type="InterPro" id="IPR013210">
    <property type="entry name" value="LRR_N_plant-typ"/>
</dbReference>
<dbReference type="GO" id="GO:0005886">
    <property type="term" value="C:plasma membrane"/>
    <property type="evidence" value="ECO:0007669"/>
    <property type="project" value="UniProtKB-SubCell"/>
</dbReference>
<comment type="caution">
    <text evidence="15">The sequence shown here is derived from an EMBL/GenBank/DDBJ whole genome shotgun (WGS) entry which is preliminary data.</text>
</comment>
<dbReference type="SMART" id="SM00369">
    <property type="entry name" value="LRR_TYP"/>
    <property type="match status" value="9"/>
</dbReference>
<dbReference type="Gene3D" id="3.80.10.10">
    <property type="entry name" value="Ribonuclease Inhibitor"/>
    <property type="match status" value="4"/>
</dbReference>
<evidence type="ECO:0000256" key="3">
    <source>
        <dbReference type="ARBA" id="ARBA00022475"/>
    </source>
</evidence>